<evidence type="ECO:0000313" key="2">
    <source>
        <dbReference type="EMBL" id="RYR53943.1"/>
    </source>
</evidence>
<gene>
    <name evidence="2" type="ORF">Ahy_A06g029189</name>
</gene>
<protein>
    <recommendedName>
        <fullName evidence="1">MULE transposase domain-containing protein</fullName>
    </recommendedName>
</protein>
<dbReference type="InterPro" id="IPR018289">
    <property type="entry name" value="MULE_transposase_dom"/>
</dbReference>
<evidence type="ECO:0000313" key="3">
    <source>
        <dbReference type="Proteomes" id="UP000289738"/>
    </source>
</evidence>
<accession>A0A445CSS3</accession>
<keyword evidence="3" id="KW-1185">Reference proteome</keyword>
<dbReference type="PANTHER" id="PTHR47718">
    <property type="entry name" value="OS01G0519700 PROTEIN"/>
    <property type="match status" value="1"/>
</dbReference>
<proteinExistence type="predicted"/>
<feature type="domain" description="MULE transposase" evidence="1">
    <location>
        <begin position="218"/>
        <end position="267"/>
    </location>
</feature>
<name>A0A445CSS3_ARAHY</name>
<dbReference type="Proteomes" id="UP000289738">
    <property type="component" value="Chromosome A06"/>
</dbReference>
<comment type="caution">
    <text evidence="2">The sequence shown here is derived from an EMBL/GenBank/DDBJ whole genome shotgun (WGS) entry which is preliminary data.</text>
</comment>
<reference evidence="2 3" key="1">
    <citation type="submission" date="2019-01" db="EMBL/GenBank/DDBJ databases">
        <title>Sequencing of cultivated peanut Arachis hypogaea provides insights into genome evolution and oil improvement.</title>
        <authorList>
            <person name="Chen X."/>
        </authorList>
    </citation>
    <scope>NUCLEOTIDE SEQUENCE [LARGE SCALE GENOMIC DNA]</scope>
    <source>
        <strain evidence="3">cv. Fuhuasheng</strain>
        <tissue evidence="2">Leaves</tissue>
    </source>
</reference>
<organism evidence="2 3">
    <name type="scientific">Arachis hypogaea</name>
    <name type="common">Peanut</name>
    <dbReference type="NCBI Taxonomy" id="3818"/>
    <lineage>
        <taxon>Eukaryota</taxon>
        <taxon>Viridiplantae</taxon>
        <taxon>Streptophyta</taxon>
        <taxon>Embryophyta</taxon>
        <taxon>Tracheophyta</taxon>
        <taxon>Spermatophyta</taxon>
        <taxon>Magnoliopsida</taxon>
        <taxon>eudicotyledons</taxon>
        <taxon>Gunneridae</taxon>
        <taxon>Pentapetalae</taxon>
        <taxon>rosids</taxon>
        <taxon>fabids</taxon>
        <taxon>Fabales</taxon>
        <taxon>Fabaceae</taxon>
        <taxon>Papilionoideae</taxon>
        <taxon>50 kb inversion clade</taxon>
        <taxon>dalbergioids sensu lato</taxon>
        <taxon>Dalbergieae</taxon>
        <taxon>Pterocarpus clade</taxon>
        <taxon>Arachis</taxon>
    </lineage>
</organism>
<dbReference type="PANTHER" id="PTHR47718:SF13">
    <property type="entry name" value="OS09G0290500 PROTEIN"/>
    <property type="match status" value="1"/>
</dbReference>
<sequence>MIQVLIVNSTRAKWIIVLNPMKWLRCGSILFLCNVDEQLVPKVVMTFKMLEDVAKFYKNYSKVVTNPSAALNCPARIYIHILKDVKVWIISKVVLHHSHPCCANQVEMLKQHRKLSMSVRRIIENNKEARIRPSKTYQSFVATAGGHRELNVRNYIMKEVRNVSILEDGKEFGKYLLRMKEKNQNFFFEPELEVDQSIEITFWADVRSRAAYEYFGDVISFDTTYNTNKYNMVFGSFIRVNHHGKSTLLECALINTSGFVALEEMLQKAFLPVNTHQCKRLLRLVCPQQFIGNKFPSKLNGYKRHEVIEHEMSHIIWNSLRKESFDRNWNDFFMKYGLGNKWLSCNSFSKIVIYRFQFILITTFVVDEKHVKEREHACFF</sequence>
<dbReference type="AlphaFoldDB" id="A0A445CSS3"/>
<evidence type="ECO:0000259" key="1">
    <source>
        <dbReference type="Pfam" id="PF10551"/>
    </source>
</evidence>
<dbReference type="EMBL" id="SDMP01000006">
    <property type="protein sequence ID" value="RYR53943.1"/>
    <property type="molecule type" value="Genomic_DNA"/>
</dbReference>
<dbReference type="Pfam" id="PF10551">
    <property type="entry name" value="MULE"/>
    <property type="match status" value="1"/>
</dbReference>
<dbReference type="STRING" id="3818.A0A445CSS3"/>